<evidence type="ECO:0000259" key="14">
    <source>
        <dbReference type="Pfam" id="PF07715"/>
    </source>
</evidence>
<dbReference type="InterPro" id="IPR000531">
    <property type="entry name" value="Beta-barrel_TonB"/>
</dbReference>
<protein>
    <submittedName>
        <fullName evidence="15">TonB-dependent Receptor Plug Domain</fullName>
    </submittedName>
</protein>
<dbReference type="OrthoDB" id="9805434at2"/>
<comment type="subcellular location">
    <subcellularLocation>
        <location evidence="1 9">Cell outer membrane</location>
        <topology evidence="1 9">Multi-pass membrane protein</topology>
    </subcellularLocation>
</comment>
<evidence type="ECO:0000256" key="7">
    <source>
        <dbReference type="ARBA" id="ARBA00023136"/>
    </source>
</evidence>
<evidence type="ECO:0000256" key="6">
    <source>
        <dbReference type="ARBA" id="ARBA00023077"/>
    </source>
</evidence>
<keyword evidence="16" id="KW-1185">Reference proteome</keyword>
<evidence type="ECO:0000256" key="11">
    <source>
        <dbReference type="RuleBase" id="RU003357"/>
    </source>
</evidence>
<evidence type="ECO:0000313" key="16">
    <source>
        <dbReference type="Proteomes" id="UP000184170"/>
    </source>
</evidence>
<keyword evidence="2 9" id="KW-0813">Transport</keyword>
<keyword evidence="4 9" id="KW-0812">Transmembrane</keyword>
<dbReference type="InterPro" id="IPR012910">
    <property type="entry name" value="Plug_dom"/>
</dbReference>
<keyword evidence="7 9" id="KW-0472">Membrane</keyword>
<dbReference type="Pfam" id="PF00593">
    <property type="entry name" value="TonB_dep_Rec_b-barrel"/>
    <property type="match status" value="1"/>
</dbReference>
<dbReference type="InterPro" id="IPR037066">
    <property type="entry name" value="Plug_dom_sf"/>
</dbReference>
<comment type="similarity">
    <text evidence="9 11">Belongs to the TonB-dependent receptor family.</text>
</comment>
<dbReference type="AlphaFoldDB" id="A0A1M5FES7"/>
<dbReference type="PANTHER" id="PTHR47234:SF2">
    <property type="entry name" value="TONB-DEPENDENT RECEPTOR"/>
    <property type="match status" value="1"/>
</dbReference>
<dbReference type="InterPro" id="IPR036942">
    <property type="entry name" value="Beta-barrel_TonB_sf"/>
</dbReference>
<dbReference type="PANTHER" id="PTHR47234">
    <property type="match status" value="1"/>
</dbReference>
<keyword evidence="3 9" id="KW-1134">Transmembrane beta strand</keyword>
<evidence type="ECO:0000259" key="13">
    <source>
        <dbReference type="Pfam" id="PF00593"/>
    </source>
</evidence>
<evidence type="ECO:0000256" key="2">
    <source>
        <dbReference type="ARBA" id="ARBA00022448"/>
    </source>
</evidence>
<dbReference type="InterPro" id="IPR010917">
    <property type="entry name" value="TonB_rcpt_CS"/>
</dbReference>
<gene>
    <name evidence="15" type="ORF">SAMN04487965_2898</name>
</gene>
<dbReference type="PROSITE" id="PS01156">
    <property type="entry name" value="TONB_DEPENDENT_REC_2"/>
    <property type="match status" value="1"/>
</dbReference>
<proteinExistence type="inferred from homology"/>
<evidence type="ECO:0000256" key="5">
    <source>
        <dbReference type="ARBA" id="ARBA00022729"/>
    </source>
</evidence>
<feature type="domain" description="TonB-dependent receptor plug" evidence="14">
    <location>
        <begin position="60"/>
        <end position="172"/>
    </location>
</feature>
<dbReference type="Gene3D" id="2.170.130.10">
    <property type="entry name" value="TonB-dependent receptor, plug domain"/>
    <property type="match status" value="1"/>
</dbReference>
<evidence type="ECO:0000256" key="8">
    <source>
        <dbReference type="ARBA" id="ARBA00023237"/>
    </source>
</evidence>
<evidence type="ECO:0000256" key="12">
    <source>
        <dbReference type="SAM" id="SignalP"/>
    </source>
</evidence>
<evidence type="ECO:0000256" key="1">
    <source>
        <dbReference type="ARBA" id="ARBA00004571"/>
    </source>
</evidence>
<dbReference type="GO" id="GO:0009279">
    <property type="term" value="C:cell outer membrane"/>
    <property type="evidence" value="ECO:0007669"/>
    <property type="project" value="UniProtKB-SubCell"/>
</dbReference>
<keyword evidence="5 12" id="KW-0732">Signal</keyword>
<feature type="signal peptide" evidence="12">
    <location>
        <begin position="1"/>
        <end position="26"/>
    </location>
</feature>
<accession>A0A1M5FES7</accession>
<dbReference type="STRING" id="494016.SAMN04487965_2898"/>
<dbReference type="Gene3D" id="2.40.170.20">
    <property type="entry name" value="TonB-dependent receptor, beta-barrel domain"/>
    <property type="match status" value="1"/>
</dbReference>
<keyword evidence="6 11" id="KW-0798">TonB box</keyword>
<evidence type="ECO:0000256" key="3">
    <source>
        <dbReference type="ARBA" id="ARBA00022452"/>
    </source>
</evidence>
<evidence type="ECO:0000256" key="4">
    <source>
        <dbReference type="ARBA" id="ARBA00022692"/>
    </source>
</evidence>
<dbReference type="PROSITE" id="PS52016">
    <property type="entry name" value="TONB_DEPENDENT_REC_3"/>
    <property type="match status" value="1"/>
</dbReference>
<keyword evidence="8 9" id="KW-0998">Cell outer membrane</keyword>
<dbReference type="Pfam" id="PF07715">
    <property type="entry name" value="Plug"/>
    <property type="match status" value="1"/>
</dbReference>
<feature type="short sequence motif" description="TonB C-terminal box" evidence="10">
    <location>
        <begin position="941"/>
        <end position="958"/>
    </location>
</feature>
<evidence type="ECO:0000313" key="15">
    <source>
        <dbReference type="EMBL" id="SHF89958.1"/>
    </source>
</evidence>
<evidence type="ECO:0000256" key="10">
    <source>
        <dbReference type="PROSITE-ProRule" id="PRU10144"/>
    </source>
</evidence>
<reference evidence="16" key="1">
    <citation type="submission" date="2016-11" db="EMBL/GenBank/DDBJ databases">
        <authorList>
            <person name="Varghese N."/>
            <person name="Submissions S."/>
        </authorList>
    </citation>
    <scope>NUCLEOTIDE SEQUENCE [LARGE SCALE GENOMIC DNA]</scope>
    <source>
        <strain evidence="16">CGMCC 1.7063</strain>
    </source>
</reference>
<name>A0A1M5FES7_9GAMM</name>
<feature type="chain" id="PRO_5013177733" evidence="12">
    <location>
        <begin position="27"/>
        <end position="958"/>
    </location>
</feature>
<dbReference type="InterPro" id="IPR039426">
    <property type="entry name" value="TonB-dep_rcpt-like"/>
</dbReference>
<evidence type="ECO:0000256" key="9">
    <source>
        <dbReference type="PROSITE-ProRule" id="PRU01360"/>
    </source>
</evidence>
<organism evidence="15 16">
    <name type="scientific">Microbulbifer donghaiensis</name>
    <dbReference type="NCBI Taxonomy" id="494016"/>
    <lineage>
        <taxon>Bacteria</taxon>
        <taxon>Pseudomonadati</taxon>
        <taxon>Pseudomonadota</taxon>
        <taxon>Gammaproteobacteria</taxon>
        <taxon>Cellvibrionales</taxon>
        <taxon>Microbulbiferaceae</taxon>
        <taxon>Microbulbifer</taxon>
    </lineage>
</organism>
<dbReference type="EMBL" id="FQVA01000004">
    <property type="protein sequence ID" value="SHF89958.1"/>
    <property type="molecule type" value="Genomic_DNA"/>
</dbReference>
<feature type="domain" description="TonB-dependent receptor-like beta-barrel" evidence="13">
    <location>
        <begin position="407"/>
        <end position="924"/>
    </location>
</feature>
<dbReference type="Proteomes" id="UP000184170">
    <property type="component" value="Unassembled WGS sequence"/>
</dbReference>
<sequence>MELKFKRNFLSAAIIFATAGASSAFAQSVEENTDSAVNDPQSLEEVVVTGSRISRPGAVSPTPVTSLTAEDISLSGEPNLGDFLNDLPALRSTYSGNNSGRFIGTVGLNLLDLRGLGTARTLVLQDGRRHISSSIGTAAVDVNTIPEDLVERVDVITGGASAIYGADAVTGVVNFIMMDDFEGVKISALGSDTENGGAETTELSVTFGQNLFDGRANIAGSIAHTSRDDVYGTDREWIKRGWGTIRNPENTGPEDGIADRIWVENYTAPILSDTGVLHGYGASGLVPVFHTFDPDGSSRPSVFGDCDATLRCAGGDGYRWIGQYQMYPRMETSNLFLKGHYDISDSMQLFGEAKYVAHEAESWGQASFGLDVVAPDNPFLDAEAKAVAEDLLANGMLPVVYRMNSDLGYRGDLTERETQRYVLGLKGDIGGNWNYEASLVYGEYSADITYINNRHEERFAQAIDAVELDGQIVCRDAEARDNGCLPLNIFGYGLSSQEAIDWVMLDNTGSDEEMTQLVASAFIGGDVVELPAGPLSVAAGVEYREETSAVDYDEIIKNEETFMNALAATDGEYDVSEAYVELSAPLLANLPGIQSLVFDAAYRASDYSTVGSTGAWKTGVDWTITDDVRFRATASEAVRAPNIDELFAPLGQNFFNIDDPCDADELAYAPDPAQRASNCAALGLGADYQSPWNEGSTLPGFSGGNVDLKEETAQTFTYGLVFTPRFAEGLTVTVDYWDMEIEDAISYYDGQTVLDKCVDASSIDNQFCGNIVRGANGDLVSLTSQALNASKLTARGVDYEVRYEMDLADLFKSDLGGVTFALQGTRLLERDDYSFQNEPDSADREDGEMGDPIDAYNLNVTYRLGNLAVNWRHQFLDDMALYELDDERPESVAISNTGKVRYNSLRTSYLFQESLEVYGGINNIEDREPPAHQTGTGEDSGIYDTLGRSFYLGANYTF</sequence>
<dbReference type="RefSeq" id="WP_073276391.1">
    <property type="nucleotide sequence ID" value="NZ_FQVA01000004.1"/>
</dbReference>
<keyword evidence="15" id="KW-0675">Receptor</keyword>
<dbReference type="SUPFAM" id="SSF56935">
    <property type="entry name" value="Porins"/>
    <property type="match status" value="1"/>
</dbReference>